<dbReference type="PROSITE" id="PS50893">
    <property type="entry name" value="ABC_TRANSPORTER_2"/>
    <property type="match status" value="1"/>
</dbReference>
<gene>
    <name evidence="6" type="ORF">A3A77_02735</name>
</gene>
<dbReference type="Proteomes" id="UP000178659">
    <property type="component" value="Unassembled WGS sequence"/>
</dbReference>
<dbReference type="AlphaFoldDB" id="A0A1G1VEC5"/>
<comment type="similarity">
    <text evidence="1">Belongs to the ABC transporter superfamily.</text>
</comment>
<name>A0A1G1VEC5_9BACT</name>
<dbReference type="GO" id="GO:0022857">
    <property type="term" value="F:transmembrane transporter activity"/>
    <property type="evidence" value="ECO:0007669"/>
    <property type="project" value="UniProtKB-ARBA"/>
</dbReference>
<evidence type="ECO:0000256" key="2">
    <source>
        <dbReference type="ARBA" id="ARBA00022448"/>
    </source>
</evidence>
<dbReference type="FunFam" id="3.40.50.300:FF:000032">
    <property type="entry name" value="Export ABC transporter ATP-binding protein"/>
    <property type="match status" value="1"/>
</dbReference>
<dbReference type="GO" id="GO:0098796">
    <property type="term" value="C:membrane protein complex"/>
    <property type="evidence" value="ECO:0007669"/>
    <property type="project" value="UniProtKB-ARBA"/>
</dbReference>
<dbReference type="PROSITE" id="PS00211">
    <property type="entry name" value="ABC_TRANSPORTER_1"/>
    <property type="match status" value="1"/>
</dbReference>
<evidence type="ECO:0000256" key="4">
    <source>
        <dbReference type="ARBA" id="ARBA00022840"/>
    </source>
</evidence>
<dbReference type="PANTHER" id="PTHR42798:SF2">
    <property type="entry name" value="ABC TRANSPORTER ATP-BINDING PROTEIN MG467-RELATED"/>
    <property type="match status" value="1"/>
</dbReference>
<proteinExistence type="inferred from homology"/>
<dbReference type="Pfam" id="PF00005">
    <property type="entry name" value="ABC_tran"/>
    <property type="match status" value="1"/>
</dbReference>
<dbReference type="Gene3D" id="3.40.50.300">
    <property type="entry name" value="P-loop containing nucleotide triphosphate hydrolases"/>
    <property type="match status" value="1"/>
</dbReference>
<evidence type="ECO:0000256" key="1">
    <source>
        <dbReference type="ARBA" id="ARBA00005417"/>
    </source>
</evidence>
<dbReference type="InterPro" id="IPR017871">
    <property type="entry name" value="ABC_transporter-like_CS"/>
</dbReference>
<dbReference type="InterPro" id="IPR003439">
    <property type="entry name" value="ABC_transporter-like_ATP-bd"/>
</dbReference>
<protein>
    <submittedName>
        <fullName evidence="6">Macrolide ABC transporter ATP-binding protein</fullName>
    </submittedName>
</protein>
<keyword evidence="4 6" id="KW-0067">ATP-binding</keyword>
<sequence length="232" mass="25616">MIQAKNLSKIYKTDVLETTALSDVSFEIKKGEFVAVMGPSGSGKSTLMHIIGALDTPTSGTYILDGEEVQKLIDDELSDIRNRKIGFIFQAFNLLPRTSALKNVMLPMIYAGIPKAERLERAKKYLEMVGLGDRMEHASNQLSGGQQQRVAIARALVMNPAILLADEPTGNIASAQAEEIMAIFQKINDEGHTIVMITHEAGIAEHAKRIIHIRDGKIIKDGNDHKQRKIRN</sequence>
<dbReference type="GO" id="GO:0005524">
    <property type="term" value="F:ATP binding"/>
    <property type="evidence" value="ECO:0007669"/>
    <property type="project" value="UniProtKB-KW"/>
</dbReference>
<evidence type="ECO:0000313" key="7">
    <source>
        <dbReference type="Proteomes" id="UP000178659"/>
    </source>
</evidence>
<comment type="caution">
    <text evidence="6">The sequence shown here is derived from an EMBL/GenBank/DDBJ whole genome shotgun (WGS) entry which is preliminary data.</text>
</comment>
<dbReference type="InterPro" id="IPR017911">
    <property type="entry name" value="MacB-like_ATP-bd"/>
</dbReference>
<dbReference type="CDD" id="cd03255">
    <property type="entry name" value="ABC_MJ0796_LolCDE_FtsE"/>
    <property type="match status" value="1"/>
</dbReference>
<dbReference type="SUPFAM" id="SSF52540">
    <property type="entry name" value="P-loop containing nucleoside triphosphate hydrolases"/>
    <property type="match status" value="1"/>
</dbReference>
<reference evidence="6 7" key="1">
    <citation type="journal article" date="2016" name="Nat. Commun.">
        <title>Thousands of microbial genomes shed light on interconnected biogeochemical processes in an aquifer system.</title>
        <authorList>
            <person name="Anantharaman K."/>
            <person name="Brown C.T."/>
            <person name="Hug L.A."/>
            <person name="Sharon I."/>
            <person name="Castelle C.J."/>
            <person name="Probst A.J."/>
            <person name="Thomas B.C."/>
            <person name="Singh A."/>
            <person name="Wilkins M.J."/>
            <person name="Karaoz U."/>
            <person name="Brodie E.L."/>
            <person name="Williams K.H."/>
            <person name="Hubbard S.S."/>
            <person name="Banfield J.F."/>
        </authorList>
    </citation>
    <scope>NUCLEOTIDE SEQUENCE [LARGE SCALE GENOMIC DNA]</scope>
</reference>
<evidence type="ECO:0000259" key="5">
    <source>
        <dbReference type="PROSITE" id="PS50893"/>
    </source>
</evidence>
<dbReference type="SMART" id="SM00382">
    <property type="entry name" value="AAA"/>
    <property type="match status" value="1"/>
</dbReference>
<dbReference type="EMBL" id="MHCC01000010">
    <property type="protein sequence ID" value="OGY13775.1"/>
    <property type="molecule type" value="Genomic_DNA"/>
</dbReference>
<accession>A0A1G1VEC5</accession>
<dbReference type="GO" id="GO:0016887">
    <property type="term" value="F:ATP hydrolysis activity"/>
    <property type="evidence" value="ECO:0007669"/>
    <property type="project" value="InterPro"/>
</dbReference>
<dbReference type="InterPro" id="IPR003593">
    <property type="entry name" value="AAA+_ATPase"/>
</dbReference>
<evidence type="ECO:0000256" key="3">
    <source>
        <dbReference type="ARBA" id="ARBA00022741"/>
    </source>
</evidence>
<dbReference type="InterPro" id="IPR027417">
    <property type="entry name" value="P-loop_NTPase"/>
</dbReference>
<keyword evidence="2" id="KW-0813">Transport</keyword>
<dbReference type="PANTHER" id="PTHR42798">
    <property type="entry name" value="LIPOPROTEIN-RELEASING SYSTEM ATP-BINDING PROTEIN LOLD"/>
    <property type="match status" value="1"/>
</dbReference>
<evidence type="ECO:0000313" key="6">
    <source>
        <dbReference type="EMBL" id="OGY13775.1"/>
    </source>
</evidence>
<organism evidence="6 7">
    <name type="scientific">Candidatus Blackburnbacteria bacterium RIFCSPLOWO2_01_FULL_40_20</name>
    <dbReference type="NCBI Taxonomy" id="1797519"/>
    <lineage>
        <taxon>Bacteria</taxon>
        <taxon>Candidatus Blackburniibacteriota</taxon>
    </lineage>
</organism>
<feature type="domain" description="ABC transporter" evidence="5">
    <location>
        <begin position="2"/>
        <end position="230"/>
    </location>
</feature>
<keyword evidence="3" id="KW-0547">Nucleotide-binding</keyword>